<evidence type="ECO:0000313" key="2">
    <source>
        <dbReference type="EMBL" id="QDG51571.1"/>
    </source>
</evidence>
<dbReference type="InterPro" id="IPR011129">
    <property type="entry name" value="CSD"/>
</dbReference>
<dbReference type="InterPro" id="IPR012340">
    <property type="entry name" value="NA-bd_OB-fold"/>
</dbReference>
<dbReference type="NCBIfam" id="TIGR00741">
    <property type="entry name" value="yfiA"/>
    <property type="match status" value="1"/>
</dbReference>
<feature type="domain" description="CSD" evidence="1">
    <location>
        <begin position="119"/>
        <end position="183"/>
    </location>
</feature>
<dbReference type="GO" id="GO:0003676">
    <property type="term" value="F:nucleic acid binding"/>
    <property type="evidence" value="ECO:0007669"/>
    <property type="project" value="InterPro"/>
</dbReference>
<sequence length="184" mass="21133">MKIPLELAFHNIDSSPAIEQRVRERVDRLERYFKDITSCRVSIEAPHKSQYNTHHYEVHIDITVPGNEIVVSHDPKPELNDHDDVYVAIRDAFNTAERRLKTYAGKLRESRKVEGRTEPPRGVIAKLFPEDGYGFLESPDGREIYFHQNAVVNQDFEELEIGVNVMFAEEMGDKGPQASTVRVV</sequence>
<dbReference type="SUPFAM" id="SSF69754">
    <property type="entry name" value="Ribosome binding protein Y (YfiA homologue)"/>
    <property type="match status" value="1"/>
</dbReference>
<accession>A0A4Y6PTD7</accession>
<gene>
    <name evidence="2" type="primary">raiA</name>
    <name evidence="2" type="ORF">FIV42_12685</name>
</gene>
<name>A0A4Y6PTD7_PERCE</name>
<proteinExistence type="predicted"/>
<dbReference type="OrthoDB" id="9782252at2"/>
<dbReference type="AlphaFoldDB" id="A0A4Y6PTD7"/>
<dbReference type="Gene3D" id="2.40.50.140">
    <property type="entry name" value="Nucleic acid-binding proteins"/>
    <property type="match status" value="1"/>
</dbReference>
<protein>
    <submittedName>
        <fullName evidence="2">Ribosome-associated translation inhibitor RaiA</fullName>
    </submittedName>
</protein>
<keyword evidence="3" id="KW-1185">Reference proteome</keyword>
<evidence type="ECO:0000313" key="3">
    <source>
        <dbReference type="Proteomes" id="UP000315995"/>
    </source>
</evidence>
<dbReference type="RefSeq" id="WP_141198051.1">
    <property type="nucleotide sequence ID" value="NZ_CP041186.1"/>
</dbReference>
<dbReference type="InterPro" id="IPR002059">
    <property type="entry name" value="CSP_DNA-bd"/>
</dbReference>
<organism evidence="2 3">
    <name type="scientific">Persicimonas caeni</name>
    <dbReference type="NCBI Taxonomy" id="2292766"/>
    <lineage>
        <taxon>Bacteria</taxon>
        <taxon>Deltaproteobacteria</taxon>
        <taxon>Bradymonadales</taxon>
        <taxon>Bradymonadaceae</taxon>
        <taxon>Persicimonas</taxon>
    </lineage>
</organism>
<dbReference type="Proteomes" id="UP000315995">
    <property type="component" value="Chromosome"/>
</dbReference>
<dbReference type="Pfam" id="PF00313">
    <property type="entry name" value="CSD"/>
    <property type="match status" value="1"/>
</dbReference>
<dbReference type="EMBL" id="CP041186">
    <property type="protein sequence ID" value="QDG51571.1"/>
    <property type="molecule type" value="Genomic_DNA"/>
</dbReference>
<dbReference type="CDD" id="cd00552">
    <property type="entry name" value="RaiA"/>
    <property type="match status" value="1"/>
</dbReference>
<dbReference type="Gene3D" id="3.30.160.100">
    <property type="entry name" value="Ribosome hibernation promotion factor-like"/>
    <property type="match status" value="1"/>
</dbReference>
<accession>A0A5B8Y4C2</accession>
<dbReference type="InterPro" id="IPR036567">
    <property type="entry name" value="RHF-like"/>
</dbReference>
<dbReference type="SMART" id="SM00357">
    <property type="entry name" value="CSP"/>
    <property type="match status" value="1"/>
</dbReference>
<reference evidence="2 3" key="1">
    <citation type="submission" date="2019-06" db="EMBL/GenBank/DDBJ databases">
        <title>Persicimonas caeni gen. nov., sp. nov., a predatory bacterium isolated from solar saltern.</title>
        <authorList>
            <person name="Wang S."/>
        </authorList>
    </citation>
    <scope>NUCLEOTIDE SEQUENCE [LARGE SCALE GENOMIC DNA]</scope>
    <source>
        <strain evidence="2 3">YN101</strain>
    </source>
</reference>
<dbReference type="InterPro" id="IPR003489">
    <property type="entry name" value="RHF/RaiA"/>
</dbReference>
<dbReference type="SUPFAM" id="SSF50249">
    <property type="entry name" value="Nucleic acid-binding proteins"/>
    <property type="match status" value="1"/>
</dbReference>
<dbReference type="Pfam" id="PF02482">
    <property type="entry name" value="Ribosomal_S30AE"/>
    <property type="match status" value="1"/>
</dbReference>
<dbReference type="PROSITE" id="PS51857">
    <property type="entry name" value="CSD_2"/>
    <property type="match status" value="1"/>
</dbReference>
<evidence type="ECO:0000259" key="1">
    <source>
        <dbReference type="PROSITE" id="PS51857"/>
    </source>
</evidence>